<gene>
    <name evidence="3" type="ORF">ACFH04_02975</name>
</gene>
<evidence type="ECO:0000313" key="4">
    <source>
        <dbReference type="Proteomes" id="UP001589887"/>
    </source>
</evidence>
<evidence type="ECO:0000313" key="3">
    <source>
        <dbReference type="EMBL" id="MFC0842701.1"/>
    </source>
</evidence>
<protein>
    <submittedName>
        <fullName evidence="3">YybH family protein</fullName>
    </submittedName>
</protein>
<dbReference type="InterPro" id="IPR027843">
    <property type="entry name" value="DUF4440"/>
</dbReference>
<sequence>MNINMDIAHHHDSTVALTSDAVHHPSVFEAAFNSGSAQAVAAVYERNAVFVPRAGEPVTGAELRAAKAEFQSLGLPISVHPRHTYVADDIALLIVDWVIDGEAPDGNHVHIEGTATDVARRGPDGLWRYVIDNPFGTADSPSPGESAADGPTH</sequence>
<proteinExistence type="predicted"/>
<dbReference type="Proteomes" id="UP001589887">
    <property type="component" value="Unassembled WGS sequence"/>
</dbReference>
<dbReference type="InterPro" id="IPR032710">
    <property type="entry name" value="NTF2-like_dom_sf"/>
</dbReference>
<evidence type="ECO:0000259" key="2">
    <source>
        <dbReference type="Pfam" id="PF14534"/>
    </source>
</evidence>
<reference evidence="3 4" key="1">
    <citation type="submission" date="2024-09" db="EMBL/GenBank/DDBJ databases">
        <authorList>
            <person name="Sun Q."/>
            <person name="Mori K."/>
        </authorList>
    </citation>
    <scope>NUCLEOTIDE SEQUENCE [LARGE SCALE GENOMIC DNA]</scope>
    <source>
        <strain evidence="3 4">JCM 4557</strain>
    </source>
</reference>
<feature type="domain" description="DUF4440" evidence="2">
    <location>
        <begin position="28"/>
        <end position="128"/>
    </location>
</feature>
<feature type="region of interest" description="Disordered" evidence="1">
    <location>
        <begin position="134"/>
        <end position="153"/>
    </location>
</feature>
<dbReference type="Gene3D" id="3.10.450.50">
    <property type="match status" value="1"/>
</dbReference>
<organism evidence="3 4">
    <name type="scientific">Streptomyces noboritoensis</name>
    <dbReference type="NCBI Taxonomy" id="67337"/>
    <lineage>
        <taxon>Bacteria</taxon>
        <taxon>Bacillati</taxon>
        <taxon>Actinomycetota</taxon>
        <taxon>Actinomycetes</taxon>
        <taxon>Kitasatosporales</taxon>
        <taxon>Streptomycetaceae</taxon>
        <taxon>Streptomyces</taxon>
    </lineage>
</organism>
<comment type="caution">
    <text evidence="3">The sequence shown here is derived from an EMBL/GenBank/DDBJ whole genome shotgun (WGS) entry which is preliminary data.</text>
</comment>
<keyword evidence="4" id="KW-1185">Reference proteome</keyword>
<name>A0ABV6TBT7_9ACTN</name>
<dbReference type="SUPFAM" id="SSF54427">
    <property type="entry name" value="NTF2-like"/>
    <property type="match status" value="1"/>
</dbReference>
<dbReference type="RefSeq" id="WP_394316529.1">
    <property type="nucleotide sequence ID" value="NZ_JBHMQV010000001.1"/>
</dbReference>
<evidence type="ECO:0000256" key="1">
    <source>
        <dbReference type="SAM" id="MobiDB-lite"/>
    </source>
</evidence>
<dbReference type="EMBL" id="JBHMQV010000001">
    <property type="protein sequence ID" value="MFC0842701.1"/>
    <property type="molecule type" value="Genomic_DNA"/>
</dbReference>
<dbReference type="Pfam" id="PF14534">
    <property type="entry name" value="DUF4440"/>
    <property type="match status" value="1"/>
</dbReference>
<accession>A0ABV6TBT7</accession>